<dbReference type="InterPro" id="IPR001841">
    <property type="entry name" value="Znf_RING"/>
</dbReference>
<keyword evidence="8 14" id="KW-0863">Zinc-finger</keyword>
<dbReference type="EC" id="2.3.2.27" evidence="4"/>
<evidence type="ECO:0000256" key="4">
    <source>
        <dbReference type="ARBA" id="ARBA00012483"/>
    </source>
</evidence>
<evidence type="ECO:0000256" key="12">
    <source>
        <dbReference type="ARBA" id="ARBA00023136"/>
    </source>
</evidence>
<dbReference type="SUPFAM" id="SSF57850">
    <property type="entry name" value="RING/U-box"/>
    <property type="match status" value="1"/>
</dbReference>
<gene>
    <name evidence="16" type="ORF">DVH24_038073</name>
</gene>
<comment type="similarity">
    <text evidence="13">Belongs to the RING-type zinc finger family. ATL subfamily.</text>
</comment>
<dbReference type="PROSITE" id="PS50089">
    <property type="entry name" value="ZF_RING_2"/>
    <property type="match status" value="1"/>
</dbReference>
<reference evidence="16 17" key="1">
    <citation type="submission" date="2018-10" db="EMBL/GenBank/DDBJ databases">
        <title>A high-quality apple genome assembly.</title>
        <authorList>
            <person name="Hu J."/>
        </authorList>
    </citation>
    <scope>NUCLEOTIDE SEQUENCE [LARGE SCALE GENOMIC DNA]</scope>
    <source>
        <strain evidence="17">cv. HFTH1</strain>
        <tissue evidence="16">Young leaf</tissue>
    </source>
</reference>
<dbReference type="AlphaFoldDB" id="A0A498K6A9"/>
<keyword evidence="17" id="KW-1185">Reference proteome</keyword>
<dbReference type="Pfam" id="PF13639">
    <property type="entry name" value="zf-RING_2"/>
    <property type="match status" value="1"/>
</dbReference>
<keyword evidence="7" id="KW-0479">Metal-binding</keyword>
<keyword evidence="10" id="KW-0862">Zinc</keyword>
<accession>A0A498K6A9</accession>
<keyword evidence="6" id="KW-0812">Transmembrane</keyword>
<evidence type="ECO:0000256" key="10">
    <source>
        <dbReference type="ARBA" id="ARBA00022833"/>
    </source>
</evidence>
<comment type="subcellular location">
    <subcellularLocation>
        <location evidence="2">Membrane</location>
        <topology evidence="2">Single-pass membrane protein</topology>
    </subcellularLocation>
</comment>
<dbReference type="InterPro" id="IPR044600">
    <property type="entry name" value="ATL1/ATL16-like"/>
</dbReference>
<feature type="domain" description="RING-type" evidence="15">
    <location>
        <begin position="98"/>
        <end position="140"/>
    </location>
</feature>
<dbReference type="Gene3D" id="3.30.40.10">
    <property type="entry name" value="Zinc/RING finger domain, C3HC4 (zinc finger)"/>
    <property type="match status" value="1"/>
</dbReference>
<comment type="pathway">
    <text evidence="3">Protein modification; protein ubiquitination.</text>
</comment>
<evidence type="ECO:0000313" key="17">
    <source>
        <dbReference type="Proteomes" id="UP000290289"/>
    </source>
</evidence>
<evidence type="ECO:0000256" key="2">
    <source>
        <dbReference type="ARBA" id="ARBA00004167"/>
    </source>
</evidence>
<evidence type="ECO:0000256" key="6">
    <source>
        <dbReference type="ARBA" id="ARBA00022692"/>
    </source>
</evidence>
<evidence type="ECO:0000256" key="11">
    <source>
        <dbReference type="ARBA" id="ARBA00022989"/>
    </source>
</evidence>
<keyword evidence="11" id="KW-1133">Transmembrane helix</keyword>
<evidence type="ECO:0000259" key="15">
    <source>
        <dbReference type="PROSITE" id="PS50089"/>
    </source>
</evidence>
<dbReference type="PANTHER" id="PTHR46913">
    <property type="entry name" value="RING-H2 FINGER PROTEIN ATL16"/>
    <property type="match status" value="1"/>
</dbReference>
<keyword evidence="12" id="KW-0472">Membrane</keyword>
<evidence type="ECO:0000256" key="14">
    <source>
        <dbReference type="PROSITE-ProRule" id="PRU00175"/>
    </source>
</evidence>
<proteinExistence type="inferred from homology"/>
<evidence type="ECO:0000256" key="7">
    <source>
        <dbReference type="ARBA" id="ARBA00022723"/>
    </source>
</evidence>
<sequence>MKNFLIITGTQVNTYSTICIITCGVPVTLKNLSKKWWRTCHVSPHEWSKMEKYLLNCTLERHRTFVPNLFVCPSSGWLLSKKSLVHKWSSSSSSSRQCPICLEDFVECESCRVLVTCKRTFHLICIDGWLKSQLTCPLCRNFIFIYIILHTHAIKNYIRRGIFAVNKAAVHVKTLAVHDAL</sequence>
<evidence type="ECO:0000256" key="13">
    <source>
        <dbReference type="ARBA" id="ARBA00024209"/>
    </source>
</evidence>
<evidence type="ECO:0000256" key="8">
    <source>
        <dbReference type="ARBA" id="ARBA00022771"/>
    </source>
</evidence>
<dbReference type="GO" id="GO:0016567">
    <property type="term" value="P:protein ubiquitination"/>
    <property type="evidence" value="ECO:0007669"/>
    <property type="project" value="InterPro"/>
</dbReference>
<protein>
    <recommendedName>
        <fullName evidence="4">RING-type E3 ubiquitin transferase</fullName>
        <ecNumber evidence="4">2.3.2.27</ecNumber>
    </recommendedName>
</protein>
<dbReference type="SMART" id="SM00184">
    <property type="entry name" value="RING"/>
    <property type="match status" value="1"/>
</dbReference>
<comment type="catalytic activity">
    <reaction evidence="1">
        <text>S-ubiquitinyl-[E2 ubiquitin-conjugating enzyme]-L-cysteine + [acceptor protein]-L-lysine = [E2 ubiquitin-conjugating enzyme]-L-cysteine + N(6)-ubiquitinyl-[acceptor protein]-L-lysine.</text>
        <dbReference type="EC" id="2.3.2.27"/>
    </reaction>
</comment>
<dbReference type="GO" id="GO:0016020">
    <property type="term" value="C:membrane"/>
    <property type="evidence" value="ECO:0007669"/>
    <property type="project" value="UniProtKB-SubCell"/>
</dbReference>
<organism evidence="16 17">
    <name type="scientific">Malus domestica</name>
    <name type="common">Apple</name>
    <name type="synonym">Pyrus malus</name>
    <dbReference type="NCBI Taxonomy" id="3750"/>
    <lineage>
        <taxon>Eukaryota</taxon>
        <taxon>Viridiplantae</taxon>
        <taxon>Streptophyta</taxon>
        <taxon>Embryophyta</taxon>
        <taxon>Tracheophyta</taxon>
        <taxon>Spermatophyta</taxon>
        <taxon>Magnoliopsida</taxon>
        <taxon>eudicotyledons</taxon>
        <taxon>Gunneridae</taxon>
        <taxon>Pentapetalae</taxon>
        <taxon>rosids</taxon>
        <taxon>fabids</taxon>
        <taxon>Rosales</taxon>
        <taxon>Rosaceae</taxon>
        <taxon>Amygdaloideae</taxon>
        <taxon>Maleae</taxon>
        <taxon>Malus</taxon>
    </lineage>
</organism>
<evidence type="ECO:0000256" key="1">
    <source>
        <dbReference type="ARBA" id="ARBA00000900"/>
    </source>
</evidence>
<dbReference type="GO" id="GO:0008270">
    <property type="term" value="F:zinc ion binding"/>
    <property type="evidence" value="ECO:0007669"/>
    <property type="project" value="UniProtKB-KW"/>
</dbReference>
<dbReference type="PANTHER" id="PTHR46913:SF1">
    <property type="entry name" value="RING-H2 FINGER PROTEIN ATL16"/>
    <property type="match status" value="1"/>
</dbReference>
<dbReference type="GO" id="GO:0061630">
    <property type="term" value="F:ubiquitin protein ligase activity"/>
    <property type="evidence" value="ECO:0007669"/>
    <property type="project" value="UniProtKB-EC"/>
</dbReference>
<evidence type="ECO:0000256" key="5">
    <source>
        <dbReference type="ARBA" id="ARBA00022679"/>
    </source>
</evidence>
<keyword evidence="5" id="KW-0808">Transferase</keyword>
<comment type="caution">
    <text evidence="16">The sequence shown here is derived from an EMBL/GenBank/DDBJ whole genome shotgun (WGS) entry which is preliminary data.</text>
</comment>
<evidence type="ECO:0000256" key="9">
    <source>
        <dbReference type="ARBA" id="ARBA00022786"/>
    </source>
</evidence>
<evidence type="ECO:0000313" key="16">
    <source>
        <dbReference type="EMBL" id="RXI03799.1"/>
    </source>
</evidence>
<dbReference type="EMBL" id="RDQH01000329">
    <property type="protein sequence ID" value="RXI03799.1"/>
    <property type="molecule type" value="Genomic_DNA"/>
</dbReference>
<keyword evidence="9" id="KW-0833">Ubl conjugation pathway</keyword>
<dbReference type="InterPro" id="IPR013083">
    <property type="entry name" value="Znf_RING/FYVE/PHD"/>
</dbReference>
<name>A0A498K6A9_MALDO</name>
<dbReference type="Proteomes" id="UP000290289">
    <property type="component" value="Chromosome 3"/>
</dbReference>
<evidence type="ECO:0000256" key="3">
    <source>
        <dbReference type="ARBA" id="ARBA00004906"/>
    </source>
</evidence>